<feature type="compositionally biased region" description="Polar residues" evidence="1">
    <location>
        <begin position="1"/>
        <end position="11"/>
    </location>
</feature>
<evidence type="ECO:0000313" key="2">
    <source>
        <dbReference type="EMBL" id="MFD1605333.1"/>
    </source>
</evidence>
<proteinExistence type="predicted"/>
<dbReference type="Proteomes" id="UP001597138">
    <property type="component" value="Unassembled WGS sequence"/>
</dbReference>
<name>A0ABW4HIE5_9FLAO</name>
<keyword evidence="3" id="KW-1185">Reference proteome</keyword>
<dbReference type="EMBL" id="JBHUDZ010000018">
    <property type="protein sequence ID" value="MFD1605333.1"/>
    <property type="molecule type" value="Genomic_DNA"/>
</dbReference>
<evidence type="ECO:0000313" key="3">
    <source>
        <dbReference type="Proteomes" id="UP001597138"/>
    </source>
</evidence>
<dbReference type="RefSeq" id="WP_379813154.1">
    <property type="nucleotide sequence ID" value="NZ_JBHUDZ010000018.1"/>
</dbReference>
<feature type="compositionally biased region" description="Basic and acidic residues" evidence="1">
    <location>
        <begin position="15"/>
        <end position="50"/>
    </location>
</feature>
<evidence type="ECO:0000256" key="1">
    <source>
        <dbReference type="SAM" id="MobiDB-lite"/>
    </source>
</evidence>
<feature type="region of interest" description="Disordered" evidence="1">
    <location>
        <begin position="1"/>
        <end position="50"/>
    </location>
</feature>
<protein>
    <submittedName>
        <fullName evidence="2">Uncharacterized protein</fullName>
    </submittedName>
</protein>
<gene>
    <name evidence="2" type="ORF">ACFSC2_21535</name>
</gene>
<comment type="caution">
    <text evidence="2">The sequence shown here is derived from an EMBL/GenBank/DDBJ whole genome shotgun (WGS) entry which is preliminary data.</text>
</comment>
<accession>A0ABW4HIE5</accession>
<reference evidence="3" key="1">
    <citation type="journal article" date="2019" name="Int. J. Syst. Evol. Microbiol.">
        <title>The Global Catalogue of Microorganisms (GCM) 10K type strain sequencing project: providing services to taxonomists for standard genome sequencing and annotation.</title>
        <authorList>
            <consortium name="The Broad Institute Genomics Platform"/>
            <consortium name="The Broad Institute Genome Sequencing Center for Infectious Disease"/>
            <person name="Wu L."/>
            <person name="Ma J."/>
        </authorList>
    </citation>
    <scope>NUCLEOTIDE SEQUENCE [LARGE SCALE GENOMIC DNA]</scope>
    <source>
        <strain evidence="3">CCUG 70865</strain>
    </source>
</reference>
<organism evidence="2 3">
    <name type="scientific">Flavobacterium artemisiae</name>
    <dbReference type="NCBI Taxonomy" id="2126556"/>
    <lineage>
        <taxon>Bacteria</taxon>
        <taxon>Pseudomonadati</taxon>
        <taxon>Bacteroidota</taxon>
        <taxon>Flavobacteriia</taxon>
        <taxon>Flavobacteriales</taxon>
        <taxon>Flavobacteriaceae</taxon>
        <taxon>Flavobacterium</taxon>
    </lineage>
</organism>
<sequence length="50" mass="5343">MSTSNNKKSTGSAKASDKKTDKKETASKSTDKTAYTKKDAADTKKGTDKK</sequence>